<dbReference type="Proteomes" id="UP000075666">
    <property type="component" value="Unassembled WGS sequence"/>
</dbReference>
<name>A0A150KS88_9BACI</name>
<dbReference type="PATRIC" id="fig|46224.3.peg.3632"/>
<gene>
    <name evidence="1" type="ORF">B4102_0269</name>
</gene>
<dbReference type="EMBL" id="LQYN01000071">
    <property type="protein sequence ID" value="KYD02674.1"/>
    <property type="molecule type" value="Genomic_DNA"/>
</dbReference>
<dbReference type="AlphaFoldDB" id="A0A150KS88"/>
<organism evidence="1 2">
    <name type="scientific">Heyndrickxia sporothermodurans</name>
    <dbReference type="NCBI Taxonomy" id="46224"/>
    <lineage>
        <taxon>Bacteria</taxon>
        <taxon>Bacillati</taxon>
        <taxon>Bacillota</taxon>
        <taxon>Bacilli</taxon>
        <taxon>Bacillales</taxon>
        <taxon>Bacillaceae</taxon>
        <taxon>Heyndrickxia</taxon>
    </lineage>
</organism>
<accession>A0A150KS88</accession>
<dbReference type="STRING" id="46224.B4102_0269"/>
<proteinExistence type="predicted"/>
<sequence>MQKWGKGITAKNHFILVVLGNRSFPLYLTEVKFHFDLIEKTGYEKIRMRKSE</sequence>
<comment type="caution">
    <text evidence="1">The sequence shown here is derived from an EMBL/GenBank/DDBJ whole genome shotgun (WGS) entry which is preliminary data.</text>
</comment>
<protein>
    <submittedName>
        <fullName evidence="1">Uncharacterized protein</fullName>
    </submittedName>
</protein>
<keyword evidence="2" id="KW-1185">Reference proteome</keyword>
<reference evidence="1 2" key="1">
    <citation type="submission" date="2016-01" db="EMBL/GenBank/DDBJ databases">
        <title>Genome Sequences of Twelve Sporeforming Bacillus Species Isolated from Foods.</title>
        <authorList>
            <person name="Berendsen E.M."/>
            <person name="Wells-Bennik M.H."/>
            <person name="Krawcyk A.O."/>
            <person name="De Jong A."/>
            <person name="Holsappel S."/>
            <person name="Eijlander R.T."/>
            <person name="Kuipers O.P."/>
        </authorList>
    </citation>
    <scope>NUCLEOTIDE SEQUENCE [LARGE SCALE GENOMIC DNA]</scope>
    <source>
        <strain evidence="1 2">B4102</strain>
    </source>
</reference>
<evidence type="ECO:0000313" key="1">
    <source>
        <dbReference type="EMBL" id="KYD02674.1"/>
    </source>
</evidence>
<evidence type="ECO:0000313" key="2">
    <source>
        <dbReference type="Proteomes" id="UP000075666"/>
    </source>
</evidence>